<dbReference type="VEuPathDB" id="AmoebaDB:ACA1_060070"/>
<gene>
    <name evidence="1" type="ORF">ACA1_060070</name>
</gene>
<evidence type="ECO:0000313" key="1">
    <source>
        <dbReference type="EMBL" id="ELR17280.1"/>
    </source>
</evidence>
<evidence type="ECO:0000313" key="2">
    <source>
        <dbReference type="Proteomes" id="UP000011083"/>
    </source>
</evidence>
<reference evidence="1 2" key="1">
    <citation type="journal article" date="2013" name="Genome Biol.">
        <title>Genome of Acanthamoeba castellanii highlights extensive lateral gene transfer and early evolution of tyrosine kinase signaling.</title>
        <authorList>
            <person name="Clarke M."/>
            <person name="Lohan A.J."/>
            <person name="Liu B."/>
            <person name="Lagkouvardos I."/>
            <person name="Roy S."/>
            <person name="Zafar N."/>
            <person name="Bertelli C."/>
            <person name="Schilde C."/>
            <person name="Kianianmomeni A."/>
            <person name="Burglin T.R."/>
            <person name="Frech C."/>
            <person name="Turcotte B."/>
            <person name="Kopec K.O."/>
            <person name="Synnott J.M."/>
            <person name="Choo C."/>
            <person name="Paponov I."/>
            <person name="Finkler A."/>
            <person name="Soon Heng Tan C."/>
            <person name="Hutchins A.P."/>
            <person name="Weinmeier T."/>
            <person name="Rattei T."/>
            <person name="Chu J.S."/>
            <person name="Gimenez G."/>
            <person name="Irimia M."/>
            <person name="Rigden D.J."/>
            <person name="Fitzpatrick D.A."/>
            <person name="Lorenzo-Morales J."/>
            <person name="Bateman A."/>
            <person name="Chiu C.H."/>
            <person name="Tang P."/>
            <person name="Hegemann P."/>
            <person name="Fromm H."/>
            <person name="Raoult D."/>
            <person name="Greub G."/>
            <person name="Miranda-Saavedra D."/>
            <person name="Chen N."/>
            <person name="Nash P."/>
            <person name="Ginger M.L."/>
            <person name="Horn M."/>
            <person name="Schaap P."/>
            <person name="Caler L."/>
            <person name="Loftus B."/>
        </authorList>
    </citation>
    <scope>NUCLEOTIDE SEQUENCE [LARGE SCALE GENOMIC DNA]</scope>
    <source>
        <strain evidence="1 2">Neff</strain>
    </source>
</reference>
<name>L8GWA1_ACACF</name>
<dbReference type="InterPro" id="IPR021109">
    <property type="entry name" value="Peptidase_aspartic_dom_sf"/>
</dbReference>
<proteinExistence type="predicted"/>
<dbReference type="KEGG" id="acan:ACA1_060070"/>
<sequence>MGVNSNELTTLGFIQLPISLGSMTQAVKFHIMPACPASVLLGTRALHNFSITIQFKRQELVLPGGKAVPFLVTAATAAQYRVFLSEELVAEGPTPWTNNSVNLLVEPTKWGSGLKTARVAQALADGWHNKEGKHWTMTNVANFSMRPIHLSASTPLAKAKWVEDNWVCSAVEPGAVEGPGTPFDGVAPGSKVKVETPVNSGMSEGMSKAPYHNTLSWEPMATATAVDINGMVSRADTGLSANGGGVSVNPAYTEL</sequence>
<accession>L8GWA1</accession>
<dbReference type="RefSeq" id="XP_004339293.1">
    <property type="nucleotide sequence ID" value="XM_004339245.1"/>
</dbReference>
<keyword evidence="2" id="KW-1185">Reference proteome</keyword>
<dbReference type="EMBL" id="KB007974">
    <property type="protein sequence ID" value="ELR17280.1"/>
    <property type="molecule type" value="Genomic_DNA"/>
</dbReference>
<dbReference type="Gene3D" id="2.40.70.10">
    <property type="entry name" value="Acid Proteases"/>
    <property type="match status" value="1"/>
</dbReference>
<dbReference type="GeneID" id="14918369"/>
<organism evidence="1 2">
    <name type="scientific">Acanthamoeba castellanii (strain ATCC 30010 / Neff)</name>
    <dbReference type="NCBI Taxonomy" id="1257118"/>
    <lineage>
        <taxon>Eukaryota</taxon>
        <taxon>Amoebozoa</taxon>
        <taxon>Discosea</taxon>
        <taxon>Longamoebia</taxon>
        <taxon>Centramoebida</taxon>
        <taxon>Acanthamoebidae</taxon>
        <taxon>Acanthamoeba</taxon>
    </lineage>
</organism>
<dbReference type="Proteomes" id="UP000011083">
    <property type="component" value="Unassembled WGS sequence"/>
</dbReference>
<dbReference type="AlphaFoldDB" id="L8GWA1"/>
<protein>
    <submittedName>
        <fullName evidence="1">Uncharacterized protein</fullName>
    </submittedName>
</protein>